<keyword evidence="5" id="KW-0967">Endosome</keyword>
<dbReference type="InterPro" id="IPR036865">
    <property type="entry name" value="CRAL-TRIO_dom_sf"/>
</dbReference>
<name>A0A3P8WDZ5_CYNSE</name>
<keyword evidence="8" id="KW-0472">Membrane</keyword>
<dbReference type="PRINTS" id="PR00180">
    <property type="entry name" value="CRETINALDHBP"/>
</dbReference>
<evidence type="ECO:0000256" key="10">
    <source>
        <dbReference type="ARBA" id="ARBA00031838"/>
    </source>
</evidence>
<dbReference type="OrthoDB" id="7837562at2759"/>
<evidence type="ECO:0000256" key="6">
    <source>
        <dbReference type="ARBA" id="ARBA00023034"/>
    </source>
</evidence>
<dbReference type="AlphaFoldDB" id="A0A3P8WDZ5"/>
<dbReference type="GO" id="GO:1902936">
    <property type="term" value="F:phosphatidylinositol bisphosphate binding"/>
    <property type="evidence" value="ECO:0007669"/>
    <property type="project" value="TreeGrafter"/>
</dbReference>
<evidence type="ECO:0000256" key="7">
    <source>
        <dbReference type="ARBA" id="ARBA00023121"/>
    </source>
</evidence>
<organism evidence="14 15">
    <name type="scientific">Cynoglossus semilaevis</name>
    <name type="common">Tongue sole</name>
    <dbReference type="NCBI Taxonomy" id="244447"/>
    <lineage>
        <taxon>Eukaryota</taxon>
        <taxon>Metazoa</taxon>
        <taxon>Chordata</taxon>
        <taxon>Craniata</taxon>
        <taxon>Vertebrata</taxon>
        <taxon>Euteleostomi</taxon>
        <taxon>Actinopterygii</taxon>
        <taxon>Neopterygii</taxon>
        <taxon>Teleostei</taxon>
        <taxon>Neoteleostei</taxon>
        <taxon>Acanthomorphata</taxon>
        <taxon>Carangaria</taxon>
        <taxon>Pleuronectiformes</taxon>
        <taxon>Pleuronectoidei</taxon>
        <taxon>Cynoglossidae</taxon>
        <taxon>Cynoglossinae</taxon>
        <taxon>Cynoglossus</taxon>
    </lineage>
</organism>
<keyword evidence="15" id="KW-1185">Reference proteome</keyword>
<dbReference type="GO" id="GO:0005802">
    <property type="term" value="C:trans-Golgi network"/>
    <property type="evidence" value="ECO:0007669"/>
    <property type="project" value="TreeGrafter"/>
</dbReference>
<dbReference type="PANTHER" id="PTHR10174">
    <property type="entry name" value="ALPHA-TOCOPHEROL TRANSFER PROTEIN-RELATED"/>
    <property type="match status" value="1"/>
</dbReference>
<dbReference type="Gene3D" id="3.40.525.10">
    <property type="entry name" value="CRAL-TRIO lipid binding domain"/>
    <property type="match status" value="1"/>
</dbReference>
<keyword evidence="6" id="KW-0333">Golgi apparatus</keyword>
<dbReference type="Gene3D" id="1.20.5.1200">
    <property type="entry name" value="Alpha-tocopherol transfer"/>
    <property type="match status" value="1"/>
</dbReference>
<dbReference type="SMART" id="SM00516">
    <property type="entry name" value="SEC14"/>
    <property type="match status" value="1"/>
</dbReference>
<evidence type="ECO:0000256" key="5">
    <source>
        <dbReference type="ARBA" id="ARBA00022753"/>
    </source>
</evidence>
<evidence type="ECO:0000259" key="13">
    <source>
        <dbReference type="PROSITE" id="PS50191"/>
    </source>
</evidence>
<dbReference type="InterPro" id="IPR036273">
    <property type="entry name" value="CRAL/TRIO_N_dom_sf"/>
</dbReference>
<keyword evidence="9" id="KW-0968">Cytoplasmic vesicle</keyword>
<dbReference type="Ensembl" id="ENSCSET00000026004.1">
    <property type="protein sequence ID" value="ENSCSEP00000025668.1"/>
    <property type="gene ID" value="ENSCSEG00000016382.1"/>
</dbReference>
<dbReference type="GO" id="GO:0007040">
    <property type="term" value="P:lysosome organization"/>
    <property type="evidence" value="ECO:0007669"/>
    <property type="project" value="TreeGrafter"/>
</dbReference>
<evidence type="ECO:0000256" key="2">
    <source>
        <dbReference type="ARBA" id="ARBA00004150"/>
    </source>
</evidence>
<evidence type="ECO:0000313" key="15">
    <source>
        <dbReference type="Proteomes" id="UP000265120"/>
    </source>
</evidence>
<keyword evidence="7" id="KW-0446">Lipid-binding</keyword>
<dbReference type="InParanoid" id="A0A3P8WDZ5"/>
<accession>A0A3P8WDZ5</accession>
<dbReference type="SMART" id="SM01100">
    <property type="entry name" value="CRAL_TRIO_N"/>
    <property type="match status" value="1"/>
</dbReference>
<evidence type="ECO:0000256" key="11">
    <source>
        <dbReference type="ARBA" id="ARBA00046144"/>
    </source>
</evidence>
<reference evidence="14 15" key="1">
    <citation type="journal article" date="2014" name="Nat. Genet.">
        <title>Whole-genome sequence of a flatfish provides insights into ZW sex chromosome evolution and adaptation to a benthic lifestyle.</title>
        <authorList>
            <person name="Chen S."/>
            <person name="Zhang G."/>
            <person name="Shao C."/>
            <person name="Huang Q."/>
            <person name="Liu G."/>
            <person name="Zhang P."/>
            <person name="Song W."/>
            <person name="An N."/>
            <person name="Chalopin D."/>
            <person name="Volff J.N."/>
            <person name="Hong Y."/>
            <person name="Li Q."/>
            <person name="Sha Z."/>
            <person name="Zhou H."/>
            <person name="Xie M."/>
            <person name="Yu Q."/>
            <person name="Liu Y."/>
            <person name="Xiang H."/>
            <person name="Wang N."/>
            <person name="Wu K."/>
            <person name="Yang C."/>
            <person name="Zhou Q."/>
            <person name="Liao X."/>
            <person name="Yang L."/>
            <person name="Hu Q."/>
            <person name="Zhang J."/>
            <person name="Meng L."/>
            <person name="Jin L."/>
            <person name="Tian Y."/>
            <person name="Lian J."/>
            <person name="Yang J."/>
            <person name="Miao G."/>
            <person name="Liu S."/>
            <person name="Liang Z."/>
            <person name="Yan F."/>
            <person name="Li Y."/>
            <person name="Sun B."/>
            <person name="Zhang H."/>
            <person name="Zhang J."/>
            <person name="Zhu Y."/>
            <person name="Du M."/>
            <person name="Zhao Y."/>
            <person name="Schartl M."/>
            <person name="Tang Q."/>
            <person name="Wang J."/>
        </authorList>
    </citation>
    <scope>NUCLEOTIDE SEQUENCE</scope>
</reference>
<comment type="function">
    <text evidence="11">Required for normal morphology of late endosomes and/or lysosomes in neurons. Binds phosphatidylinositol 3,5-bisphosphate (PtdIns(3,5)P2).</text>
</comment>
<comment type="subcellular location">
    <subcellularLocation>
        <location evidence="1">Cytoplasmic vesicle</location>
        <location evidence="1">Clathrin-coated vesicle</location>
    </subcellularLocation>
    <subcellularLocation>
        <location evidence="3">Early endosome membrane</location>
        <topology evidence="3">Peripheral membrane protein</topology>
    </subcellularLocation>
    <subcellularLocation>
        <location evidence="2">Golgi apparatus</location>
        <location evidence="2">trans-Golgi network membrane</location>
        <topology evidence="2">Peripheral membrane protein</topology>
    </subcellularLocation>
</comment>
<evidence type="ECO:0000256" key="9">
    <source>
        <dbReference type="ARBA" id="ARBA00023329"/>
    </source>
</evidence>
<dbReference type="Gene3D" id="1.10.8.20">
    <property type="entry name" value="N-terminal domain of phosphatidylinositol transfer protein sec14p"/>
    <property type="match status" value="1"/>
</dbReference>
<evidence type="ECO:0000256" key="4">
    <source>
        <dbReference type="ARBA" id="ARBA00013640"/>
    </source>
</evidence>
<dbReference type="CDD" id="cd00170">
    <property type="entry name" value="SEC14"/>
    <property type="match status" value="1"/>
</dbReference>
<dbReference type="GeneTree" id="ENSGT00940000159947"/>
<dbReference type="SUPFAM" id="SSF52087">
    <property type="entry name" value="CRAL/TRIO domain"/>
    <property type="match status" value="1"/>
</dbReference>
<dbReference type="GO" id="GO:0031901">
    <property type="term" value="C:early endosome membrane"/>
    <property type="evidence" value="ECO:0007669"/>
    <property type="project" value="UniProtKB-SubCell"/>
</dbReference>
<dbReference type="KEGG" id="csem:103377196"/>
<evidence type="ECO:0000256" key="3">
    <source>
        <dbReference type="ARBA" id="ARBA00004220"/>
    </source>
</evidence>
<dbReference type="PANTHER" id="PTHR10174:SF72">
    <property type="entry name" value="CLAVESIN-1"/>
    <property type="match status" value="1"/>
</dbReference>
<dbReference type="RefSeq" id="XP_008306128.1">
    <property type="nucleotide sequence ID" value="XM_008307906.2"/>
</dbReference>
<dbReference type="GeneID" id="103377196"/>
<dbReference type="FunFam" id="1.10.8.20:FF:000001">
    <property type="entry name" value="Alpha-tocopherol transfer protein-like"/>
    <property type="match status" value="1"/>
</dbReference>
<evidence type="ECO:0000313" key="14">
    <source>
        <dbReference type="Ensembl" id="ENSCSEP00000025668.1"/>
    </source>
</evidence>
<dbReference type="Pfam" id="PF03765">
    <property type="entry name" value="CRAL_TRIO_N"/>
    <property type="match status" value="1"/>
</dbReference>
<sequence length="322" mass="37183">MMSPLHSGLSVETTEKARLELNENPETLHHDIQQVRDMIVTRPDIGFLRTDDDFILRFLRARKFDQVETFRLLAQYFQFRQQNLDMFQSFKVDDPGIKRALIDGFPGVLETPDQHGRKILILFASNWDQSRNSFIDILRALLLSLEVLIEKPEQQIHGFLLLIDWSDFSFKQASKLTPNILKLAIEGLQDSFPARFGGIHFVNQPWFIHAMFTIIRPFLKDKTRKRIYLHGNNLNSLHQLIQPESLPSEFGGMLPPYDTSTWARTMLGPDYNDETEYTLTYDALHVRGGGGEDKERMRRSQSAAEAGSLRQTDRDMCTGPLD</sequence>
<dbReference type="SUPFAM" id="SSF46938">
    <property type="entry name" value="CRAL/TRIO N-terminal domain"/>
    <property type="match status" value="1"/>
</dbReference>
<evidence type="ECO:0000256" key="12">
    <source>
        <dbReference type="SAM" id="MobiDB-lite"/>
    </source>
</evidence>
<dbReference type="InterPro" id="IPR001251">
    <property type="entry name" value="CRAL-TRIO_dom"/>
</dbReference>
<dbReference type="Pfam" id="PF00650">
    <property type="entry name" value="CRAL_TRIO"/>
    <property type="match status" value="1"/>
</dbReference>
<dbReference type="PROSITE" id="PS50191">
    <property type="entry name" value="CRAL_TRIO"/>
    <property type="match status" value="1"/>
</dbReference>
<feature type="domain" description="CRAL-TRIO" evidence="13">
    <location>
        <begin position="97"/>
        <end position="258"/>
    </location>
</feature>
<dbReference type="GO" id="GO:0030136">
    <property type="term" value="C:clathrin-coated vesicle"/>
    <property type="evidence" value="ECO:0007669"/>
    <property type="project" value="UniProtKB-SubCell"/>
</dbReference>
<reference evidence="14" key="3">
    <citation type="submission" date="2025-09" db="UniProtKB">
        <authorList>
            <consortium name="Ensembl"/>
        </authorList>
    </citation>
    <scope>IDENTIFICATION</scope>
</reference>
<protein>
    <recommendedName>
        <fullName evidence="4">Clavesin-1</fullName>
    </recommendedName>
    <alternativeName>
        <fullName evidence="10">Retinaldehyde-binding protein 1-like 1</fullName>
    </alternativeName>
</protein>
<dbReference type="FunFam" id="3.40.525.10:FF:000002">
    <property type="entry name" value="Alpha-tocopherol transfer protein-like"/>
    <property type="match status" value="1"/>
</dbReference>
<dbReference type="STRING" id="244447.ENSCSEP00000025668"/>
<evidence type="ECO:0000256" key="8">
    <source>
        <dbReference type="ARBA" id="ARBA00023136"/>
    </source>
</evidence>
<dbReference type="OMA" id="DSAKMTH"/>
<dbReference type="InterPro" id="IPR011074">
    <property type="entry name" value="CRAL/TRIO_N_dom"/>
</dbReference>
<evidence type="ECO:0000256" key="1">
    <source>
        <dbReference type="ARBA" id="ARBA00004132"/>
    </source>
</evidence>
<reference evidence="14" key="2">
    <citation type="submission" date="2025-08" db="UniProtKB">
        <authorList>
            <consortium name="Ensembl"/>
        </authorList>
    </citation>
    <scope>IDENTIFICATION</scope>
</reference>
<proteinExistence type="predicted"/>
<dbReference type="Proteomes" id="UP000265120">
    <property type="component" value="Chromosome 3"/>
</dbReference>
<feature type="region of interest" description="Disordered" evidence="12">
    <location>
        <begin position="288"/>
        <end position="322"/>
    </location>
</feature>